<dbReference type="InterPro" id="IPR051448">
    <property type="entry name" value="CdaR-like_regulators"/>
</dbReference>
<feature type="domain" description="Purine catabolism PurC-like" evidence="2">
    <location>
        <begin position="7"/>
        <end position="129"/>
    </location>
</feature>
<keyword evidence="6" id="KW-1185">Reference proteome</keyword>
<feature type="domain" description="CdaR GGDEF-like" evidence="4">
    <location>
        <begin position="289"/>
        <end position="419"/>
    </location>
</feature>
<evidence type="ECO:0000313" key="6">
    <source>
        <dbReference type="Proteomes" id="UP001499930"/>
    </source>
</evidence>
<dbReference type="Proteomes" id="UP001499930">
    <property type="component" value="Unassembled WGS sequence"/>
</dbReference>
<gene>
    <name evidence="5" type="ORF">GCM10017559_78870</name>
</gene>
<name>A0ABP6LGX3_9ACTN</name>
<dbReference type="Gene3D" id="1.10.10.2840">
    <property type="entry name" value="PucR C-terminal helix-turn-helix domain"/>
    <property type="match status" value="1"/>
</dbReference>
<organism evidence="5 6">
    <name type="scientific">Streptosporangium longisporum</name>
    <dbReference type="NCBI Taxonomy" id="46187"/>
    <lineage>
        <taxon>Bacteria</taxon>
        <taxon>Bacillati</taxon>
        <taxon>Actinomycetota</taxon>
        <taxon>Actinomycetes</taxon>
        <taxon>Streptosporangiales</taxon>
        <taxon>Streptosporangiaceae</taxon>
        <taxon>Streptosporangium</taxon>
    </lineage>
</organism>
<accession>A0ABP6LGX3</accession>
<dbReference type="EMBL" id="BAAAWD010000029">
    <property type="protein sequence ID" value="GAA3038936.1"/>
    <property type="molecule type" value="Genomic_DNA"/>
</dbReference>
<evidence type="ECO:0000259" key="4">
    <source>
        <dbReference type="Pfam" id="PF17853"/>
    </source>
</evidence>
<dbReference type="Pfam" id="PF13556">
    <property type="entry name" value="HTH_30"/>
    <property type="match status" value="1"/>
</dbReference>
<dbReference type="InterPro" id="IPR012914">
    <property type="entry name" value="PucR_dom"/>
</dbReference>
<dbReference type="Pfam" id="PF07905">
    <property type="entry name" value="PucR"/>
    <property type="match status" value="1"/>
</dbReference>
<protein>
    <submittedName>
        <fullName evidence="5">PucR family transcriptional regulator</fullName>
    </submittedName>
</protein>
<dbReference type="InterPro" id="IPR025736">
    <property type="entry name" value="PucR_C-HTH_dom"/>
</dbReference>
<dbReference type="RefSeq" id="WP_344906745.1">
    <property type="nucleotide sequence ID" value="NZ_BAAAWD010000029.1"/>
</dbReference>
<reference evidence="6" key="1">
    <citation type="journal article" date="2019" name="Int. J. Syst. Evol. Microbiol.">
        <title>The Global Catalogue of Microorganisms (GCM) 10K type strain sequencing project: providing services to taxonomists for standard genome sequencing and annotation.</title>
        <authorList>
            <consortium name="The Broad Institute Genomics Platform"/>
            <consortium name="The Broad Institute Genome Sequencing Center for Infectious Disease"/>
            <person name="Wu L."/>
            <person name="Ma J."/>
        </authorList>
    </citation>
    <scope>NUCLEOTIDE SEQUENCE [LARGE SCALE GENOMIC DNA]</scope>
    <source>
        <strain evidence="6">JCM 3106</strain>
    </source>
</reference>
<evidence type="ECO:0000259" key="3">
    <source>
        <dbReference type="Pfam" id="PF13556"/>
    </source>
</evidence>
<evidence type="ECO:0000313" key="5">
    <source>
        <dbReference type="EMBL" id="GAA3038936.1"/>
    </source>
</evidence>
<dbReference type="PANTHER" id="PTHR33744">
    <property type="entry name" value="CARBOHYDRATE DIACID REGULATOR"/>
    <property type="match status" value="1"/>
</dbReference>
<evidence type="ECO:0000259" key="2">
    <source>
        <dbReference type="Pfam" id="PF07905"/>
    </source>
</evidence>
<comment type="caution">
    <text evidence="5">The sequence shown here is derived from an EMBL/GenBank/DDBJ whole genome shotgun (WGS) entry which is preliminary data.</text>
</comment>
<evidence type="ECO:0000256" key="1">
    <source>
        <dbReference type="ARBA" id="ARBA00006754"/>
    </source>
</evidence>
<feature type="domain" description="PucR C-terminal helix-turn-helix" evidence="3">
    <location>
        <begin position="474"/>
        <end position="530"/>
    </location>
</feature>
<comment type="similarity">
    <text evidence="1">Belongs to the CdaR family.</text>
</comment>
<sequence>MLPTVADVLALDTVRRGDPRVVAGTDRLDSRVRWVHVGEVTDIAHLLRGGELVLTTGIALPDDPVRLTEYIAELVAVGASGLIVELGRKFIGELPRAVVAAAEERGLPLITLARETPFVQITESVHARIIDVQLEELRASEQLHEVFTQLSVEGASPAKVLGQVARLSGHPALLENLTHQVLACETAGRDPGTLLAGWESRSRTVSPGARTAYDAASGWLVTMVGARGQDWGRLILLCDAEPGPRDIVLAERAATTLALSRLLERHQESLERRAHGTIITGILTHAYADPEEAAARARAVGVPLTGRNLVSAVLRLTEPADGPLNGQEQLARLGELADAAAAACREARLPALIGALDQNRVGLLLPLPPRVPAESALTSLSEKLSAAFTTPFVLAAGSVVESVRDVRRSFLEAEQVADVAVGQPDGRAFYRLPDLRLRGLLHLLRDDARLQTFAERELGPLLAHDAQRGGDLAGILRVYLDAGRNKAVAAQRAHLSRPAFYDRLRRLERVLDTDLDDVESCLSLHVALLALESIRRDDPRP</sequence>
<dbReference type="Pfam" id="PF17853">
    <property type="entry name" value="GGDEF_2"/>
    <property type="match status" value="1"/>
</dbReference>
<dbReference type="InterPro" id="IPR042070">
    <property type="entry name" value="PucR_C-HTH_sf"/>
</dbReference>
<dbReference type="PANTHER" id="PTHR33744:SF1">
    <property type="entry name" value="DNA-BINDING TRANSCRIPTIONAL ACTIVATOR ADER"/>
    <property type="match status" value="1"/>
</dbReference>
<proteinExistence type="inferred from homology"/>
<dbReference type="InterPro" id="IPR041522">
    <property type="entry name" value="CdaR_GGDEF"/>
</dbReference>